<feature type="binding site" evidence="9">
    <location>
        <position position="204"/>
    </location>
    <ligand>
        <name>[4Fe-4S] cluster</name>
        <dbReference type="ChEBI" id="CHEBI:49883"/>
        <label>1</label>
    </ligand>
</feature>
<evidence type="ECO:0000313" key="11">
    <source>
        <dbReference type="EMBL" id="RFM24369.1"/>
    </source>
</evidence>
<dbReference type="SUPFAM" id="SSF46548">
    <property type="entry name" value="alpha-helical ferredoxin"/>
    <property type="match status" value="1"/>
</dbReference>
<keyword evidence="6 9" id="KW-0560">Oxidoreductase</keyword>
<feature type="binding site" evidence="9">
    <location>
        <position position="254"/>
    </location>
    <ligand>
        <name>[4Fe-4S] cluster</name>
        <dbReference type="ChEBI" id="CHEBI:49883"/>
        <label>2</label>
    </ligand>
</feature>
<dbReference type="GO" id="GO:0031419">
    <property type="term" value="F:cobalamin binding"/>
    <property type="evidence" value="ECO:0007669"/>
    <property type="project" value="UniProtKB-KW"/>
</dbReference>
<comment type="cofactor">
    <cofactor evidence="9">
        <name>cob(II)alamin</name>
        <dbReference type="ChEBI" id="CHEBI:16304"/>
    </cofactor>
</comment>
<comment type="pathway">
    <text evidence="9">tRNA modification; tRNA-queuosine biosynthesis.</text>
</comment>
<comment type="subunit">
    <text evidence="9">Monomer.</text>
</comment>
<dbReference type="PANTHER" id="PTHR30002:SF4">
    <property type="entry name" value="EPOXYQUEUOSINE REDUCTASE"/>
    <property type="match status" value="1"/>
</dbReference>
<dbReference type="InterPro" id="IPR017900">
    <property type="entry name" value="4Fe4S_Fe_S_CS"/>
</dbReference>
<evidence type="ECO:0000256" key="1">
    <source>
        <dbReference type="ARBA" id="ARBA00022485"/>
    </source>
</evidence>
<evidence type="ECO:0000256" key="7">
    <source>
        <dbReference type="ARBA" id="ARBA00023004"/>
    </source>
</evidence>
<feature type="binding site" evidence="9">
    <location>
        <position position="233"/>
    </location>
    <ligand>
        <name>tRNA</name>
        <dbReference type="ChEBI" id="CHEBI:17843"/>
    </ligand>
</feature>
<keyword evidence="4 9" id="KW-0479">Metal-binding</keyword>
<feature type="binding site" evidence="9">
    <location>
        <position position="226"/>
    </location>
    <ligand>
        <name>cob(II)alamin</name>
        <dbReference type="ChEBI" id="CHEBI:16304"/>
    </ligand>
</feature>
<comment type="subcellular location">
    <subcellularLocation>
        <location evidence="9">Cytoplasm</location>
    </subcellularLocation>
</comment>
<dbReference type="GO" id="GO:0051539">
    <property type="term" value="F:4 iron, 4 sulfur cluster binding"/>
    <property type="evidence" value="ECO:0007669"/>
    <property type="project" value="UniProtKB-KW"/>
</dbReference>
<evidence type="ECO:0000256" key="3">
    <source>
        <dbReference type="ARBA" id="ARBA00022694"/>
    </source>
</evidence>
<organism evidence="11 12">
    <name type="scientific">Candidatus Thermochlorobacter aerophilus</name>
    <dbReference type="NCBI Taxonomy" id="1868324"/>
    <lineage>
        <taxon>Bacteria</taxon>
        <taxon>Pseudomonadati</taxon>
        <taxon>Chlorobiota</taxon>
        <taxon>Chlorobiia</taxon>
        <taxon>Chlorobiales</taxon>
        <taxon>Candidatus Thermochlorobacteriaceae</taxon>
        <taxon>Candidatus Thermochlorobacter</taxon>
    </lineage>
</organism>
<dbReference type="InterPro" id="IPR013542">
    <property type="entry name" value="QueG_DUF1730"/>
</dbReference>
<feature type="binding site" evidence="9">
    <location>
        <begin position="251"/>
        <end position="252"/>
    </location>
    <ligand>
        <name>cob(II)alamin</name>
        <dbReference type="ChEBI" id="CHEBI:16304"/>
    </ligand>
</feature>
<feature type="binding site" evidence="9">
    <location>
        <position position="251"/>
    </location>
    <ligand>
        <name>[4Fe-4S] cluster</name>
        <dbReference type="ChEBI" id="CHEBI:49883"/>
        <label>2</label>
    </ligand>
</feature>
<proteinExistence type="inferred from homology"/>
<dbReference type="Pfam" id="PF13484">
    <property type="entry name" value="Fer4_16"/>
    <property type="match status" value="1"/>
</dbReference>
<feature type="domain" description="4Fe-4S ferredoxin-type" evidence="10">
    <location>
        <begin position="189"/>
        <end position="218"/>
    </location>
</feature>
<dbReference type="HAMAP" id="MF_00916">
    <property type="entry name" value="QueG"/>
    <property type="match status" value="1"/>
</dbReference>
<comment type="cofactor">
    <cofactor evidence="9">
        <name>[4Fe-4S] cluster</name>
        <dbReference type="ChEBI" id="CHEBI:49883"/>
    </cofactor>
    <text evidence="9">Binds 2 [4Fe-4S] clusters per monomer.</text>
</comment>
<evidence type="ECO:0000313" key="12">
    <source>
        <dbReference type="Proteomes" id="UP000266389"/>
    </source>
</evidence>
<dbReference type="InterPro" id="IPR017896">
    <property type="entry name" value="4Fe4S_Fe-S-bd"/>
</dbReference>
<dbReference type="PROSITE" id="PS51379">
    <property type="entry name" value="4FE4S_FER_2"/>
    <property type="match status" value="1"/>
</dbReference>
<evidence type="ECO:0000256" key="5">
    <source>
        <dbReference type="ARBA" id="ARBA00022785"/>
    </source>
</evidence>
<keyword evidence="1 9" id="KW-0004">4Fe-4S</keyword>
<comment type="caution">
    <text evidence="9">Lacks conserved residue(s) required for the propagation of feature annotation.</text>
</comment>
<dbReference type="EC" id="1.17.99.6" evidence="9"/>
<sequence length="335" mass="38279">MTIVRKIKEYAYALGFSAIGISKAEELTEEARRLEAWLKAGMHGEMRYMEENFDKRIDPRKLMPECRTVISVIANYFTPTHNSDKKQRKDCNSTEGESEKAKGKISIYAIRADYHAVMKKKLYQLFDYITQLVGEVNGRAFVDSAPMLDKAWAARAGLGWIGKHTNLINRSIGSYFFIGNLLLDCELEPDKPLPKNYCGTCTACIDLCPTKAIVAPYQVDARRCISYLTIELKREFTDEEKSMLGEWLFGCDICQEVCPWTRFSKVTELAEFAPIEALQSLSEREILEMTKSTFKRLFGETPVWRTGLRRLKRNAKAVQENLSSAKISESERQAD</sequence>
<feature type="binding site" evidence="9">
    <location>
        <position position="167"/>
    </location>
    <ligand>
        <name>cob(II)alamin</name>
        <dbReference type="ChEBI" id="CHEBI:16304"/>
    </ligand>
</feature>
<dbReference type="GO" id="GO:0008616">
    <property type="term" value="P:tRNA queuosine(34) biosynthetic process"/>
    <property type="evidence" value="ECO:0007669"/>
    <property type="project" value="UniProtKB-UniRule"/>
</dbReference>
<feature type="active site" description="Proton donor" evidence="9">
    <location>
        <position position="143"/>
    </location>
</feature>
<feature type="binding site" evidence="9">
    <location>
        <position position="198"/>
    </location>
    <ligand>
        <name>[4Fe-4S] cluster</name>
        <dbReference type="ChEBI" id="CHEBI:49883"/>
        <label>1</label>
    </ligand>
</feature>
<keyword evidence="9" id="KW-0846">Cobalamin</keyword>
<dbReference type="UniPathway" id="UPA00392"/>
<feature type="binding site" evidence="9">
    <location>
        <position position="224"/>
    </location>
    <ligand>
        <name>[4Fe-4S] cluster</name>
        <dbReference type="ChEBI" id="CHEBI:49883"/>
        <label>2</label>
    </ligand>
</feature>
<keyword evidence="2 9" id="KW-0963">Cytoplasm</keyword>
<dbReference type="Proteomes" id="UP000266389">
    <property type="component" value="Unassembled WGS sequence"/>
</dbReference>
<feature type="binding site" evidence="9">
    <location>
        <position position="258"/>
    </location>
    <ligand>
        <name>[4Fe-4S] cluster</name>
        <dbReference type="ChEBI" id="CHEBI:49883"/>
        <label>1</label>
    </ligand>
</feature>
<accession>A0A395M0R0</accession>
<keyword evidence="7 9" id="KW-0408">Iron</keyword>
<keyword evidence="9" id="KW-0170">Cobalt</keyword>
<comment type="caution">
    <text evidence="11">The sequence shown here is derived from an EMBL/GenBank/DDBJ whole genome shotgun (WGS) entry which is preliminary data.</text>
</comment>
<feature type="binding site" evidence="9">
    <location>
        <position position="208"/>
    </location>
    <ligand>
        <name>[4Fe-4S] cluster</name>
        <dbReference type="ChEBI" id="CHEBI:49883"/>
        <label>2</label>
    </ligand>
</feature>
<feature type="binding site" evidence="9">
    <location>
        <position position="56"/>
    </location>
    <ligand>
        <name>cob(II)alamin</name>
        <dbReference type="ChEBI" id="CHEBI:16304"/>
    </ligand>
</feature>
<keyword evidence="3 9" id="KW-0819">tRNA processing</keyword>
<evidence type="ECO:0000256" key="6">
    <source>
        <dbReference type="ARBA" id="ARBA00023002"/>
    </source>
</evidence>
<dbReference type="GO" id="GO:0005737">
    <property type="term" value="C:cytoplasm"/>
    <property type="evidence" value="ECO:0007669"/>
    <property type="project" value="UniProtKB-SubCell"/>
</dbReference>
<dbReference type="Pfam" id="PF08331">
    <property type="entry name" value="QueG_DUF1730"/>
    <property type="match status" value="1"/>
</dbReference>
<protein>
    <recommendedName>
        <fullName evidence="9">Epoxyqueuosine reductase</fullName>
        <ecNumber evidence="9">1.17.99.6</ecNumber>
    </recommendedName>
    <alternativeName>
        <fullName evidence="9">Queuosine biosynthesis protein QueG</fullName>
    </alternativeName>
</protein>
<evidence type="ECO:0000256" key="9">
    <source>
        <dbReference type="HAMAP-Rule" id="MF_00916"/>
    </source>
</evidence>
<dbReference type="InterPro" id="IPR004453">
    <property type="entry name" value="QueG"/>
</dbReference>
<feature type="binding site" evidence="9">
    <location>
        <position position="178"/>
    </location>
    <ligand>
        <name>cob(II)alamin</name>
        <dbReference type="ChEBI" id="CHEBI:16304"/>
    </ligand>
</feature>
<dbReference type="AlphaFoldDB" id="A0A395M0R0"/>
<evidence type="ECO:0000259" key="10">
    <source>
        <dbReference type="PROSITE" id="PS51379"/>
    </source>
</evidence>
<dbReference type="PROSITE" id="PS00198">
    <property type="entry name" value="4FE4S_FER_1"/>
    <property type="match status" value="1"/>
</dbReference>
<keyword evidence="8 9" id="KW-0411">Iron-sulfur</keyword>
<dbReference type="PANTHER" id="PTHR30002">
    <property type="entry name" value="EPOXYQUEUOSINE REDUCTASE"/>
    <property type="match status" value="1"/>
</dbReference>
<dbReference type="NCBIfam" id="TIGR00276">
    <property type="entry name" value="tRNA epoxyqueuosine(34) reductase QueG"/>
    <property type="match status" value="1"/>
</dbReference>
<reference evidence="11 12" key="1">
    <citation type="journal article" date="2011" name="ISME J.">
        <title>Community ecology of hot spring cyanobacterial mats: predominant populations and their functional potential.</title>
        <authorList>
            <person name="Klatt C.G."/>
            <person name="Wood J.M."/>
            <person name="Rusch D.B."/>
            <person name="Bateson M.M."/>
            <person name="Hamamura N."/>
            <person name="Heidelberg J.F."/>
            <person name="Grossman A.R."/>
            <person name="Bhaya D."/>
            <person name="Cohan F.M."/>
            <person name="Kuhl M."/>
            <person name="Bryant D.A."/>
            <person name="Ward D.M."/>
        </authorList>
    </citation>
    <scope>NUCLEOTIDE SEQUENCE [LARGE SCALE GENOMIC DNA]</scope>
    <source>
        <strain evidence="11">OS</strain>
    </source>
</reference>
<dbReference type="EMBL" id="PHFL01000039">
    <property type="protein sequence ID" value="RFM24369.1"/>
    <property type="molecule type" value="Genomic_DNA"/>
</dbReference>
<evidence type="ECO:0000256" key="4">
    <source>
        <dbReference type="ARBA" id="ARBA00022723"/>
    </source>
</evidence>
<evidence type="ECO:0000256" key="8">
    <source>
        <dbReference type="ARBA" id="ARBA00023014"/>
    </source>
</evidence>
<dbReference type="GO" id="GO:0046872">
    <property type="term" value="F:metal ion binding"/>
    <property type="evidence" value="ECO:0007669"/>
    <property type="project" value="UniProtKB-KW"/>
</dbReference>
<comment type="similarity">
    <text evidence="9">Belongs to the QueG family.</text>
</comment>
<keyword evidence="5 9" id="KW-0671">Queuosine biosynthesis</keyword>
<comment type="function">
    <text evidence="9">Catalyzes the conversion of epoxyqueuosine (oQ) to queuosine (Q), which is a hypermodified base found in the wobble positions of tRNA(Asp), tRNA(Asn), tRNA(His) and tRNA(Tyr).</text>
</comment>
<gene>
    <name evidence="9 11" type="primary">queG</name>
    <name evidence="11" type="ORF">D0433_05090</name>
</gene>
<feature type="binding site" evidence="9">
    <location>
        <position position="143"/>
    </location>
    <ligand>
        <name>cob(II)alamin</name>
        <dbReference type="ChEBI" id="CHEBI:16304"/>
    </ligand>
</feature>
<name>A0A395M0R0_9BACT</name>
<evidence type="ECO:0000256" key="2">
    <source>
        <dbReference type="ARBA" id="ARBA00022490"/>
    </source>
</evidence>
<feature type="binding site" evidence="9">
    <location>
        <position position="201"/>
    </location>
    <ligand>
        <name>[4Fe-4S] cluster</name>
        <dbReference type="ChEBI" id="CHEBI:49883"/>
        <label>1</label>
    </ligand>
</feature>
<dbReference type="GO" id="GO:0052693">
    <property type="term" value="F:epoxyqueuosine reductase activity"/>
    <property type="evidence" value="ECO:0007669"/>
    <property type="project" value="UniProtKB-UniRule"/>
</dbReference>
<comment type="catalytic activity">
    <reaction evidence="9">
        <text>epoxyqueuosine(34) in tRNA + AH2 = queuosine(34) in tRNA + A + H2O</text>
        <dbReference type="Rhea" id="RHEA:32159"/>
        <dbReference type="Rhea" id="RHEA-COMP:18571"/>
        <dbReference type="Rhea" id="RHEA-COMP:18582"/>
        <dbReference type="ChEBI" id="CHEBI:13193"/>
        <dbReference type="ChEBI" id="CHEBI:15377"/>
        <dbReference type="ChEBI" id="CHEBI:17499"/>
        <dbReference type="ChEBI" id="CHEBI:194431"/>
        <dbReference type="ChEBI" id="CHEBI:194443"/>
        <dbReference type="EC" id="1.17.99.6"/>
    </reaction>
</comment>
<dbReference type="Gene3D" id="3.30.70.20">
    <property type="match status" value="1"/>
</dbReference>